<proteinExistence type="predicted"/>
<evidence type="ECO:0000313" key="1">
    <source>
        <dbReference type="EMBL" id="PBL00108.1"/>
    </source>
</evidence>
<dbReference type="AlphaFoldDB" id="A0A2H3EG58"/>
<dbReference type="Proteomes" id="UP000217790">
    <property type="component" value="Unassembled WGS sequence"/>
</dbReference>
<dbReference type="InParanoid" id="A0A2H3EG58"/>
<dbReference type="EMBL" id="KZ293646">
    <property type="protein sequence ID" value="PBL00108.1"/>
    <property type="molecule type" value="Genomic_DNA"/>
</dbReference>
<protein>
    <recommendedName>
        <fullName evidence="3">Fungal-type protein kinase domain-containing protein</fullName>
    </recommendedName>
</protein>
<sequence length="140" mass="15751">MYRHDLESFAWCLLWCGMNESFPDKAIHGSTADAIAYRSMLALDVLERTAKPGFESIWKCVAVWLYTWVRQSFLSGLEVGEDEDGRQFVIEFLALADKNKLQIPLDGPQVNWVDFQVSQRAASSSTDADMGDVTVKLLLG</sequence>
<keyword evidence="2" id="KW-1185">Reference proteome</keyword>
<reference evidence="2" key="1">
    <citation type="journal article" date="2017" name="Nat. Ecol. Evol.">
        <title>Genome expansion and lineage-specific genetic innovations in the forest pathogenic fungi Armillaria.</title>
        <authorList>
            <person name="Sipos G."/>
            <person name="Prasanna A.N."/>
            <person name="Walter M.C."/>
            <person name="O'Connor E."/>
            <person name="Balint B."/>
            <person name="Krizsan K."/>
            <person name="Kiss B."/>
            <person name="Hess J."/>
            <person name="Varga T."/>
            <person name="Slot J."/>
            <person name="Riley R."/>
            <person name="Boka B."/>
            <person name="Rigling D."/>
            <person name="Barry K."/>
            <person name="Lee J."/>
            <person name="Mihaltcheva S."/>
            <person name="LaButti K."/>
            <person name="Lipzen A."/>
            <person name="Waldron R."/>
            <person name="Moloney N.M."/>
            <person name="Sperisen C."/>
            <person name="Kredics L."/>
            <person name="Vagvoelgyi C."/>
            <person name="Patrignani A."/>
            <person name="Fitzpatrick D."/>
            <person name="Nagy I."/>
            <person name="Doyle S."/>
            <person name="Anderson J.B."/>
            <person name="Grigoriev I.V."/>
            <person name="Gueldener U."/>
            <person name="Muensterkoetter M."/>
            <person name="Nagy L.G."/>
        </authorList>
    </citation>
    <scope>NUCLEOTIDE SEQUENCE [LARGE SCALE GENOMIC DNA]</scope>
    <source>
        <strain evidence="2">Ar21-2</strain>
    </source>
</reference>
<name>A0A2H3EG58_ARMGA</name>
<accession>A0A2H3EG58</accession>
<organism evidence="1 2">
    <name type="scientific">Armillaria gallica</name>
    <name type="common">Bulbous honey fungus</name>
    <name type="synonym">Armillaria bulbosa</name>
    <dbReference type="NCBI Taxonomy" id="47427"/>
    <lineage>
        <taxon>Eukaryota</taxon>
        <taxon>Fungi</taxon>
        <taxon>Dikarya</taxon>
        <taxon>Basidiomycota</taxon>
        <taxon>Agaricomycotina</taxon>
        <taxon>Agaricomycetes</taxon>
        <taxon>Agaricomycetidae</taxon>
        <taxon>Agaricales</taxon>
        <taxon>Marasmiineae</taxon>
        <taxon>Physalacriaceae</taxon>
        <taxon>Armillaria</taxon>
    </lineage>
</organism>
<dbReference type="OrthoDB" id="5569250at2759"/>
<gene>
    <name evidence="1" type="ORF">ARMGADRAFT_364680</name>
</gene>
<evidence type="ECO:0008006" key="3">
    <source>
        <dbReference type="Google" id="ProtNLM"/>
    </source>
</evidence>
<evidence type="ECO:0000313" key="2">
    <source>
        <dbReference type="Proteomes" id="UP000217790"/>
    </source>
</evidence>